<evidence type="ECO:0000313" key="3">
    <source>
        <dbReference type="Proteomes" id="UP000063234"/>
    </source>
</evidence>
<dbReference type="SUPFAM" id="SSF109755">
    <property type="entry name" value="PhoU-like"/>
    <property type="match status" value="1"/>
</dbReference>
<dbReference type="AlphaFoldDB" id="A0A0S3QRD0"/>
<evidence type="ECO:0000256" key="1">
    <source>
        <dbReference type="ARBA" id="ARBA00008591"/>
    </source>
</evidence>
<sequence>MGLFDLFRKSPFDPLQEMMDKVVECADTLKPLFEAFAKGDREKMNGYIKKVSHLEHEADQIKNRIRSSLPSSLFMPVSRTDLLEILANEDAIADAAEDVAVLLTLKEIELREEFKDCILALVDRCLEVVHEAQKVIKELDILVETSFEGPEARRVIGMIDDVCDLEHHVDEFQREVTKNFLRNEDKFTPGELWLWLKIVAELGDVANYAERMCNRIRLFLSK</sequence>
<evidence type="ECO:0000313" key="2">
    <source>
        <dbReference type="EMBL" id="BAT70904.1"/>
    </source>
</evidence>
<name>A0A0S3QRD0_THET7</name>
<accession>A0A0S3QRD0</accession>
<comment type="similarity">
    <text evidence="1">Belongs to the UPF0111 family.</text>
</comment>
<protein>
    <recommendedName>
        <fullName evidence="4">TIGR00153 family protein</fullName>
    </recommendedName>
</protein>
<dbReference type="EMBL" id="AP013035">
    <property type="protein sequence ID" value="BAT70904.1"/>
    <property type="molecule type" value="Genomic_DNA"/>
</dbReference>
<dbReference type="STRING" id="1298851.TST_0094"/>
<gene>
    <name evidence="2" type="ORF">TST_0094</name>
</gene>
<dbReference type="InterPro" id="IPR018445">
    <property type="entry name" value="Put_Phosphate_transp_reg"/>
</dbReference>
<dbReference type="KEGG" id="ttk:TST_0094"/>
<dbReference type="NCBIfam" id="TIGR00153">
    <property type="entry name" value="TIGR00153 family protein"/>
    <property type="match status" value="1"/>
</dbReference>
<evidence type="ECO:0008006" key="4">
    <source>
        <dbReference type="Google" id="ProtNLM"/>
    </source>
</evidence>
<organism evidence="2 3">
    <name type="scientific">Thermosulfidibacter takaii (strain DSM 17441 / JCM 13301 / NBRC 103674 / ABI70S6)</name>
    <dbReference type="NCBI Taxonomy" id="1298851"/>
    <lineage>
        <taxon>Bacteria</taxon>
        <taxon>Pseudomonadati</taxon>
        <taxon>Thermosulfidibacterota</taxon>
        <taxon>Thermosulfidibacteria</taxon>
        <taxon>Thermosulfidibacterales</taxon>
        <taxon>Thermosulfidibacteraceae</taxon>
    </lineage>
</organism>
<dbReference type="Gene3D" id="1.20.58.220">
    <property type="entry name" value="Phosphate transport system protein phou homolog 2, domain 2"/>
    <property type="match status" value="1"/>
</dbReference>
<reference evidence="3" key="1">
    <citation type="journal article" date="2018" name="Science">
        <title>A primordial and reversible TCA cycle in a facultatively chemolithoautotrophic thermophile.</title>
        <authorList>
            <person name="Nunoura T."/>
            <person name="Chikaraishi Y."/>
            <person name="Izaki R."/>
            <person name="Suwa T."/>
            <person name="Sato T."/>
            <person name="Harada T."/>
            <person name="Mori K."/>
            <person name="Kato Y."/>
            <person name="Miyazaki M."/>
            <person name="Shimamura S."/>
            <person name="Yanagawa K."/>
            <person name="Shuto A."/>
            <person name="Ohkouchi N."/>
            <person name="Fujita N."/>
            <person name="Takaki Y."/>
            <person name="Atomi H."/>
            <person name="Takai K."/>
        </authorList>
    </citation>
    <scope>NUCLEOTIDE SEQUENCE [LARGE SCALE GENOMIC DNA]</scope>
    <source>
        <strain evidence="3">DSM 17441 / JCM 13301 / NBRC 103674 / ABI70S6</strain>
    </source>
</reference>
<dbReference type="RefSeq" id="WP_068548637.1">
    <property type="nucleotide sequence ID" value="NZ_AP013035.1"/>
</dbReference>
<dbReference type="Proteomes" id="UP000063234">
    <property type="component" value="Chromosome"/>
</dbReference>
<dbReference type="OrthoDB" id="9780540at2"/>
<proteinExistence type="inferred from homology"/>
<dbReference type="Pfam" id="PF01865">
    <property type="entry name" value="PhoU_div"/>
    <property type="match status" value="1"/>
</dbReference>
<dbReference type="PANTHER" id="PTHR36536:SF3">
    <property type="entry name" value="UPF0111 PROTEIN HI_1603"/>
    <property type="match status" value="1"/>
</dbReference>
<dbReference type="InterPro" id="IPR002727">
    <property type="entry name" value="DUF47"/>
</dbReference>
<keyword evidence="3" id="KW-1185">Reference proteome</keyword>
<dbReference type="PANTHER" id="PTHR36536">
    <property type="entry name" value="UPF0111 PROTEIN HI_1603"/>
    <property type="match status" value="1"/>
</dbReference>
<dbReference type="InterPro" id="IPR038078">
    <property type="entry name" value="PhoU-like_sf"/>
</dbReference>